<keyword evidence="2" id="KW-0238">DNA-binding</keyword>
<reference evidence="5 6" key="1">
    <citation type="submission" date="2011-01" db="EMBL/GenBank/DDBJ databases">
        <authorList>
            <person name="Weinstock G."/>
            <person name="Sodergren E."/>
            <person name="Clifton S."/>
            <person name="Fulton L."/>
            <person name="Fulton B."/>
            <person name="Courtney L."/>
            <person name="Fronick C."/>
            <person name="Harrison M."/>
            <person name="Strong C."/>
            <person name="Farmer C."/>
            <person name="Delahaunty K."/>
            <person name="Markovic C."/>
            <person name="Hall O."/>
            <person name="Minx P."/>
            <person name="Tomlinson C."/>
            <person name="Mitreva M."/>
            <person name="Hou S."/>
            <person name="Chen J."/>
            <person name="Wollam A."/>
            <person name="Pepin K.H."/>
            <person name="Johnson M."/>
            <person name="Bhonagiri V."/>
            <person name="Zhang X."/>
            <person name="Suruliraj S."/>
            <person name="Warren W."/>
            <person name="Chinwalla A."/>
            <person name="Mardis E.R."/>
            <person name="Wilson R.K."/>
        </authorList>
    </citation>
    <scope>NUCLEOTIDE SEQUENCE [LARGE SCALE GENOMIC DNA]</scope>
    <source>
        <strain evidence="6">DSM 22608 / JCM 16073 / KCTC 15190 / YIT 12066</strain>
    </source>
</reference>
<dbReference type="SMART" id="SM00342">
    <property type="entry name" value="HTH_ARAC"/>
    <property type="match status" value="1"/>
</dbReference>
<keyword evidence="3" id="KW-0804">Transcription</keyword>
<dbReference type="PANTHER" id="PTHR46796">
    <property type="entry name" value="HTH-TYPE TRANSCRIPTIONAL ACTIVATOR RHAS-RELATED"/>
    <property type="match status" value="1"/>
</dbReference>
<dbReference type="AlphaFoldDB" id="E8LIA1"/>
<evidence type="ECO:0000313" key="5">
    <source>
        <dbReference type="EMBL" id="EFY07729.1"/>
    </source>
</evidence>
<feature type="domain" description="HTH araC/xylS-type" evidence="4">
    <location>
        <begin position="176"/>
        <end position="274"/>
    </location>
</feature>
<evidence type="ECO:0000256" key="2">
    <source>
        <dbReference type="ARBA" id="ARBA00023125"/>
    </source>
</evidence>
<dbReference type="HOGENOM" id="CLU_073843_0_0_6"/>
<evidence type="ECO:0000313" key="6">
    <source>
        <dbReference type="Proteomes" id="UP000018458"/>
    </source>
</evidence>
<keyword evidence="1" id="KW-0805">Transcription regulation</keyword>
<protein>
    <submittedName>
        <fullName evidence="5">Transcriptional regulator, AraC family</fullName>
    </submittedName>
</protein>
<dbReference type="GO" id="GO:0003700">
    <property type="term" value="F:DNA-binding transcription factor activity"/>
    <property type="evidence" value="ECO:0007669"/>
    <property type="project" value="InterPro"/>
</dbReference>
<dbReference type="InterPro" id="IPR018060">
    <property type="entry name" value="HTH_AraC"/>
</dbReference>
<keyword evidence="6" id="KW-1185">Reference proteome</keyword>
<dbReference type="Proteomes" id="UP000018458">
    <property type="component" value="Unassembled WGS sequence"/>
</dbReference>
<dbReference type="PROSITE" id="PS01124">
    <property type="entry name" value="HTH_ARAC_FAMILY_2"/>
    <property type="match status" value="1"/>
</dbReference>
<sequence>MLEGSTAINYSGIVFSCFLLEDYLFENRLDTSSLVYNYSGVIDIEYDKRKVSVPEKSFVFLQRTHKVKILKHAAENHPYKAISIRFERKFLRKYLSLLDAKKFPKGIKPFNEAAIILKPTAELKSIFSALLPYTESTSIPRERVINNLRNEAIETLLLTDNRFYPSLFDFSSPYKIDLLSFMENNFSEDLSIKEFANYTARSLSTFKRDFAKISETTPERWLMEKRLEKAYDLLAKKEYPPSKVYLEVGFKNRTHFAKAFKDRFGKTPSAVMNQLK</sequence>
<evidence type="ECO:0000256" key="1">
    <source>
        <dbReference type="ARBA" id="ARBA00023015"/>
    </source>
</evidence>
<evidence type="ECO:0000259" key="4">
    <source>
        <dbReference type="PROSITE" id="PS01124"/>
    </source>
</evidence>
<dbReference type="GO" id="GO:0043565">
    <property type="term" value="F:sequence-specific DNA binding"/>
    <property type="evidence" value="ECO:0007669"/>
    <property type="project" value="InterPro"/>
</dbReference>
<dbReference type="OrthoDB" id="9809338at2"/>
<dbReference type="STRING" id="762983.HMPREF9444_00416"/>
<evidence type="ECO:0000256" key="3">
    <source>
        <dbReference type="ARBA" id="ARBA00023163"/>
    </source>
</evidence>
<dbReference type="EMBL" id="AEVO01000018">
    <property type="protein sequence ID" value="EFY07729.1"/>
    <property type="molecule type" value="Genomic_DNA"/>
</dbReference>
<organism evidence="5 6">
    <name type="scientific">Succinatimonas hippei (strain DSM 22608 / JCM 16073 / KCTC 15190 / YIT 12066)</name>
    <dbReference type="NCBI Taxonomy" id="762983"/>
    <lineage>
        <taxon>Bacteria</taxon>
        <taxon>Pseudomonadati</taxon>
        <taxon>Pseudomonadota</taxon>
        <taxon>Gammaproteobacteria</taxon>
        <taxon>Aeromonadales</taxon>
        <taxon>Succinivibrionaceae</taxon>
        <taxon>Succinatimonas</taxon>
    </lineage>
</organism>
<dbReference type="SUPFAM" id="SSF46689">
    <property type="entry name" value="Homeodomain-like"/>
    <property type="match status" value="1"/>
</dbReference>
<proteinExistence type="predicted"/>
<dbReference type="InterPro" id="IPR050204">
    <property type="entry name" value="AraC_XylS_family_regulators"/>
</dbReference>
<comment type="caution">
    <text evidence="5">The sequence shown here is derived from an EMBL/GenBank/DDBJ whole genome shotgun (WGS) entry which is preliminary data.</text>
</comment>
<dbReference type="eggNOG" id="COG2207">
    <property type="taxonomic scope" value="Bacteria"/>
</dbReference>
<name>E8LIA1_SUCHY</name>
<gene>
    <name evidence="5" type="ORF">HMPREF9444_00416</name>
</gene>
<accession>E8LIA1</accession>
<dbReference type="InterPro" id="IPR009057">
    <property type="entry name" value="Homeodomain-like_sf"/>
</dbReference>
<dbReference type="Gene3D" id="1.10.10.60">
    <property type="entry name" value="Homeodomain-like"/>
    <property type="match status" value="1"/>
</dbReference>
<dbReference type="RefSeq" id="WP_009142639.1">
    <property type="nucleotide sequence ID" value="NZ_GL830956.1"/>
</dbReference>
<dbReference type="Pfam" id="PF12833">
    <property type="entry name" value="HTH_18"/>
    <property type="match status" value="1"/>
</dbReference>